<evidence type="ECO:0000256" key="3">
    <source>
        <dbReference type="ARBA" id="ARBA00008397"/>
    </source>
</evidence>
<dbReference type="HAMAP" id="MF_00675">
    <property type="entry name" value="UxaC"/>
    <property type="match status" value="1"/>
</dbReference>
<dbReference type="EC" id="5.3.1.12" evidence="4 7"/>
<dbReference type="GO" id="GO:0008880">
    <property type="term" value="F:glucuronate isomerase activity"/>
    <property type="evidence" value="ECO:0007669"/>
    <property type="project" value="UniProtKB-EC"/>
</dbReference>
<evidence type="ECO:0000256" key="2">
    <source>
        <dbReference type="ARBA" id="ARBA00004892"/>
    </source>
</evidence>
<evidence type="ECO:0000313" key="8">
    <source>
        <dbReference type="EMBL" id="WDE95291.1"/>
    </source>
</evidence>
<comment type="catalytic activity">
    <reaction evidence="7">
        <text>aldehydo-D-galacturonate = keto-D-tagaturonate</text>
        <dbReference type="Rhea" id="RHEA:27702"/>
        <dbReference type="ChEBI" id="CHEBI:12952"/>
        <dbReference type="ChEBI" id="CHEBI:17886"/>
    </reaction>
</comment>
<accession>A0ABY7VR09</accession>
<dbReference type="PANTHER" id="PTHR30068">
    <property type="entry name" value="URONATE ISOMERASE"/>
    <property type="match status" value="1"/>
</dbReference>
<comment type="pathway">
    <text evidence="2 7">Carbohydrate metabolism; pentose and glucuronate interconversion.</text>
</comment>
<evidence type="ECO:0000256" key="6">
    <source>
        <dbReference type="ARBA" id="ARBA00023235"/>
    </source>
</evidence>
<evidence type="ECO:0000313" key="9">
    <source>
        <dbReference type="Proteomes" id="UP001214250"/>
    </source>
</evidence>
<sequence>MNFIHDDFVLENQYAKDLYHQFSKDQPIIDYHCHLIPQEIAEDRRWENITQIWLYGDHYKWRAMRTNGVDERFCTGDASDWEKFKAFADCMPKLLRNPLYHWTQLELKRYFNIDTLLGPDTAEEIWNEANKVVQADDFSARQLMVKSKVKLVCTTDDPIDDLRWHKQITADQFQVKVLPTWRPDKAMAVDQSQVFTEWYAQLQEITDFQINSFDDYLKALKIRQDYFHDNGCRLSDHGINEFYASEYSDADIAKIFDKVRSGQTVSEVEDLQFKSCMMYHFGLWNHEKGWVQQFHYGAIRNNNTRMYKQLGPDTGFDSIGTPNTALAMSRYFDRLDSSDQLAKSIIYNLNPGDNHVIGTMIGNFQGGSAAGKMQFGSGWWFLDQKDGMENQIEVLSQLGSLSQFVGMLTDSRSFLSYTRHEYFRRILCNILGKDMEKGLVPADLKLVGPMIANISYNNAANYFDFNL</sequence>
<comment type="catalytic activity">
    <reaction evidence="1 7">
        <text>D-glucuronate = D-fructuronate</text>
        <dbReference type="Rhea" id="RHEA:13049"/>
        <dbReference type="ChEBI" id="CHEBI:58720"/>
        <dbReference type="ChEBI" id="CHEBI:59863"/>
        <dbReference type="EC" id="5.3.1.12"/>
    </reaction>
</comment>
<dbReference type="RefSeq" id="WP_274148720.1">
    <property type="nucleotide sequence ID" value="NZ_CP117811.1"/>
</dbReference>
<proteinExistence type="inferred from homology"/>
<evidence type="ECO:0000256" key="1">
    <source>
        <dbReference type="ARBA" id="ARBA00001165"/>
    </source>
</evidence>
<gene>
    <name evidence="7 8" type="primary">uxaC</name>
    <name evidence="8" type="ORF">PQO03_06100</name>
</gene>
<dbReference type="Gene3D" id="3.20.20.140">
    <property type="entry name" value="Metal-dependent hydrolases"/>
    <property type="match status" value="1"/>
</dbReference>
<dbReference type="SUPFAM" id="SSF51556">
    <property type="entry name" value="Metallo-dependent hydrolases"/>
    <property type="match status" value="1"/>
</dbReference>
<dbReference type="Gene3D" id="1.10.2020.10">
    <property type="entry name" value="uronate isomerase, domain 2, chain A"/>
    <property type="match status" value="1"/>
</dbReference>
<evidence type="ECO:0000256" key="5">
    <source>
        <dbReference type="ARBA" id="ARBA00020555"/>
    </source>
</evidence>
<dbReference type="Proteomes" id="UP001214250">
    <property type="component" value="Chromosome 1"/>
</dbReference>
<protein>
    <recommendedName>
        <fullName evidence="5 7">Uronate isomerase</fullName>
        <ecNumber evidence="4 7">5.3.1.12</ecNumber>
    </recommendedName>
    <alternativeName>
        <fullName evidence="7">Glucuronate isomerase</fullName>
    </alternativeName>
    <alternativeName>
        <fullName evidence="7">Uronic isomerase</fullName>
    </alternativeName>
</protein>
<comment type="similarity">
    <text evidence="3 7">Belongs to the metallo-dependent hydrolases superfamily. Uronate isomerase family.</text>
</comment>
<dbReference type="NCBIfam" id="NF002794">
    <property type="entry name" value="PRK02925.1"/>
    <property type="match status" value="1"/>
</dbReference>
<dbReference type="PANTHER" id="PTHR30068:SF4">
    <property type="entry name" value="URONATE ISOMERASE"/>
    <property type="match status" value="1"/>
</dbReference>
<dbReference type="InterPro" id="IPR032466">
    <property type="entry name" value="Metal_Hydrolase"/>
</dbReference>
<reference evidence="8 9" key="1">
    <citation type="submission" date="2023-02" db="EMBL/GenBank/DDBJ databases">
        <title>Genome sequence of Lentisphaera profundi SAORIC-696.</title>
        <authorList>
            <person name="Kim e."/>
            <person name="Cho J.-C."/>
            <person name="Choi A."/>
            <person name="Kang I."/>
        </authorList>
    </citation>
    <scope>NUCLEOTIDE SEQUENCE [LARGE SCALE GENOMIC DNA]</scope>
    <source>
        <strain evidence="8 9">SAORIC-696</strain>
    </source>
</reference>
<evidence type="ECO:0000256" key="7">
    <source>
        <dbReference type="HAMAP-Rule" id="MF_00675"/>
    </source>
</evidence>
<keyword evidence="9" id="KW-1185">Reference proteome</keyword>
<name>A0ABY7VR09_9BACT</name>
<organism evidence="8 9">
    <name type="scientific">Lentisphaera profundi</name>
    <dbReference type="NCBI Taxonomy" id="1658616"/>
    <lineage>
        <taxon>Bacteria</taxon>
        <taxon>Pseudomonadati</taxon>
        <taxon>Lentisphaerota</taxon>
        <taxon>Lentisphaeria</taxon>
        <taxon>Lentisphaerales</taxon>
        <taxon>Lentisphaeraceae</taxon>
        <taxon>Lentisphaera</taxon>
    </lineage>
</organism>
<dbReference type="InterPro" id="IPR003766">
    <property type="entry name" value="Uronate_isomerase"/>
</dbReference>
<dbReference type="EMBL" id="CP117811">
    <property type="protein sequence ID" value="WDE95291.1"/>
    <property type="molecule type" value="Genomic_DNA"/>
</dbReference>
<dbReference type="Pfam" id="PF02614">
    <property type="entry name" value="UxaC"/>
    <property type="match status" value="1"/>
</dbReference>
<keyword evidence="6 7" id="KW-0413">Isomerase</keyword>
<evidence type="ECO:0000256" key="4">
    <source>
        <dbReference type="ARBA" id="ARBA00012546"/>
    </source>
</evidence>